<dbReference type="EMBL" id="JAMC01000022">
    <property type="protein sequence ID" value="KEJ87745.1"/>
    <property type="molecule type" value="Genomic_DNA"/>
</dbReference>
<comment type="caution">
    <text evidence="1">The sequence shown here is derived from an EMBL/GenBank/DDBJ whole genome shotgun (WGS) entry which is preliminary data.</text>
</comment>
<accession>A0A073IDT8</accession>
<proteinExistence type="predicted"/>
<keyword evidence="2" id="KW-1185">Reference proteome</keyword>
<dbReference type="SUPFAM" id="SSF52540">
    <property type="entry name" value="P-loop containing nucleoside triphosphate hydrolases"/>
    <property type="match status" value="1"/>
</dbReference>
<dbReference type="Proteomes" id="UP000027734">
    <property type="component" value="Unassembled WGS sequence"/>
</dbReference>
<dbReference type="AlphaFoldDB" id="A0A073IDT8"/>
<protein>
    <recommendedName>
        <fullName evidence="3">Sulfotransferase domain-containing protein</fullName>
    </recommendedName>
</protein>
<dbReference type="OrthoDB" id="547419at2"/>
<dbReference type="STRING" id="1300350.Z948_3"/>
<gene>
    <name evidence="1" type="ORF">DSW25_05330</name>
</gene>
<evidence type="ECO:0000313" key="1">
    <source>
        <dbReference type="EMBL" id="KEJ87745.1"/>
    </source>
</evidence>
<reference evidence="1 2" key="1">
    <citation type="submission" date="2014-01" db="EMBL/GenBank/DDBJ databases">
        <title>Sulfitobacter donghicola JCM 14565 Genome Sequencing.</title>
        <authorList>
            <person name="Lai Q."/>
            <person name="Hong Z."/>
        </authorList>
    </citation>
    <scope>NUCLEOTIDE SEQUENCE [LARGE SCALE GENOMIC DNA]</scope>
    <source>
        <strain evidence="1 2">JCM 14565</strain>
    </source>
</reference>
<dbReference type="InterPro" id="IPR027417">
    <property type="entry name" value="P-loop_NTPase"/>
</dbReference>
<dbReference type="RefSeq" id="WP_025057538.1">
    <property type="nucleotide sequence ID" value="NZ_JAMC01000022.1"/>
</dbReference>
<evidence type="ECO:0008006" key="3">
    <source>
        <dbReference type="Google" id="ProtNLM"/>
    </source>
</evidence>
<organism evidence="1 2">
    <name type="scientific">Sulfitobacter donghicola DSW-25 = KCTC 12864 = JCM 14565</name>
    <dbReference type="NCBI Taxonomy" id="1300350"/>
    <lineage>
        <taxon>Bacteria</taxon>
        <taxon>Pseudomonadati</taxon>
        <taxon>Pseudomonadota</taxon>
        <taxon>Alphaproteobacteria</taxon>
        <taxon>Rhodobacterales</taxon>
        <taxon>Roseobacteraceae</taxon>
        <taxon>Sulfitobacter</taxon>
    </lineage>
</organism>
<sequence length="333" mass="37471">MSKVVLHIGTHKTATTTIQDMFHKNAPLLKQHGLIYPRMGRVTGHHGLVYDWSNLPKVYQPDTTSLDAYSNIAEEYAHRDVTVFLSSEEFSRNNPGAAVDFAAVRERLALFDEIEVICILRTQWQFMQSIYLELSRRNNPPRPSKISKPAIDNGMSMGLVVDYNLILDRLEKTFAPEEITLLDFNACRRAEGRIIGYLLRHLGVDLKADALELVNGGLSNVSPHPLASWVSNIMAEPKTAPDWLLVSATTAFEEEAGLDVTPCLFTQSEFAELEKHFAPLNARLAERRSAVQPDFKITPPNAKAIQLYRNQVQSPIWAKLAHVLVLDRMNGQK</sequence>
<dbReference type="eggNOG" id="ENOG5032DW9">
    <property type="taxonomic scope" value="Bacteria"/>
</dbReference>
<dbReference type="Gene3D" id="3.40.50.300">
    <property type="entry name" value="P-loop containing nucleotide triphosphate hydrolases"/>
    <property type="match status" value="1"/>
</dbReference>
<name>A0A073IDT8_9RHOB</name>
<evidence type="ECO:0000313" key="2">
    <source>
        <dbReference type="Proteomes" id="UP000027734"/>
    </source>
</evidence>